<feature type="compositionally biased region" description="Basic residues" evidence="4">
    <location>
        <begin position="118"/>
        <end position="128"/>
    </location>
</feature>
<dbReference type="InterPro" id="IPR052416">
    <property type="entry name" value="GTF3C_component"/>
</dbReference>
<dbReference type="Proteomes" id="UP001306508">
    <property type="component" value="Unassembled WGS sequence"/>
</dbReference>
<protein>
    <submittedName>
        <fullName evidence="5">Uncharacterized protein</fullName>
    </submittedName>
</protein>
<dbReference type="PANTHER" id="PTHR15052:SF2">
    <property type="entry name" value="GENERAL TRANSCRIPTION FACTOR 3C POLYPEPTIDE 2"/>
    <property type="match status" value="1"/>
</dbReference>
<keyword evidence="2" id="KW-0804">Transcription</keyword>
<dbReference type="EMBL" id="JAWIZZ010000045">
    <property type="protein sequence ID" value="KAK5780101.1"/>
    <property type="molecule type" value="Genomic_DNA"/>
</dbReference>
<feature type="compositionally biased region" description="Basic and acidic residues" evidence="4">
    <location>
        <begin position="166"/>
        <end position="176"/>
    </location>
</feature>
<feature type="region of interest" description="Disordered" evidence="4">
    <location>
        <begin position="103"/>
        <end position="218"/>
    </location>
</feature>
<evidence type="ECO:0000256" key="3">
    <source>
        <dbReference type="ARBA" id="ARBA00023242"/>
    </source>
</evidence>
<proteinExistence type="predicted"/>
<feature type="compositionally biased region" description="Acidic residues" evidence="4">
    <location>
        <begin position="154"/>
        <end position="164"/>
    </location>
</feature>
<evidence type="ECO:0000313" key="6">
    <source>
        <dbReference type="Proteomes" id="UP001306508"/>
    </source>
</evidence>
<comment type="subcellular location">
    <subcellularLocation>
        <location evidence="1">Nucleus</location>
    </subcellularLocation>
</comment>
<feature type="compositionally biased region" description="Polar residues" evidence="4">
    <location>
        <begin position="52"/>
        <end position="68"/>
    </location>
</feature>
<keyword evidence="3" id="KW-0539">Nucleus</keyword>
<dbReference type="SUPFAM" id="SSF50998">
    <property type="entry name" value="Quinoprotein alcohol dehydrogenase-like"/>
    <property type="match status" value="1"/>
</dbReference>
<accession>A0AAN8A8H7</accession>
<keyword evidence="6" id="KW-1185">Reference proteome</keyword>
<evidence type="ECO:0000256" key="1">
    <source>
        <dbReference type="ARBA" id="ARBA00004123"/>
    </source>
</evidence>
<dbReference type="InterPro" id="IPR015943">
    <property type="entry name" value="WD40/YVTN_repeat-like_dom_sf"/>
</dbReference>
<gene>
    <name evidence="5" type="ORF">RI543_002643</name>
</gene>
<evidence type="ECO:0000313" key="5">
    <source>
        <dbReference type="EMBL" id="KAK5780101.1"/>
    </source>
</evidence>
<dbReference type="GO" id="GO:0005634">
    <property type="term" value="C:nucleus"/>
    <property type="evidence" value="ECO:0007669"/>
    <property type="project" value="UniProtKB-SubCell"/>
</dbReference>
<reference evidence="6" key="1">
    <citation type="submission" date="2023-07" db="EMBL/GenBank/DDBJ databases">
        <title>A draft genome of Kazachstania heterogenica Y-27499.</title>
        <authorList>
            <person name="Donic C."/>
            <person name="Kralova J.S."/>
            <person name="Fidel L."/>
            <person name="Ben-Dor S."/>
            <person name="Jung S."/>
        </authorList>
    </citation>
    <scope>NUCLEOTIDE SEQUENCE [LARGE SCALE GENOMIC DNA]</scope>
    <source>
        <strain evidence="6">Y27499</strain>
    </source>
</reference>
<dbReference type="Gene3D" id="2.130.10.10">
    <property type="entry name" value="YVTN repeat-like/Quinoprotein amine dehydrogenase"/>
    <property type="match status" value="1"/>
</dbReference>
<name>A0AAN8A8H7_9SACH</name>
<dbReference type="AlphaFoldDB" id="A0AAN8A8H7"/>
<comment type="caution">
    <text evidence="5">The sequence shown here is derived from an EMBL/GenBank/DDBJ whole genome shotgun (WGS) entry which is preliminary data.</text>
</comment>
<organism evidence="5 6">
    <name type="scientific">Arxiozyma heterogenica</name>
    <dbReference type="NCBI Taxonomy" id="278026"/>
    <lineage>
        <taxon>Eukaryota</taxon>
        <taxon>Fungi</taxon>
        <taxon>Dikarya</taxon>
        <taxon>Ascomycota</taxon>
        <taxon>Saccharomycotina</taxon>
        <taxon>Saccharomycetes</taxon>
        <taxon>Saccharomycetales</taxon>
        <taxon>Saccharomycetaceae</taxon>
        <taxon>Arxiozyma</taxon>
    </lineage>
</organism>
<sequence>MNDHQSQILAQAVRALSQEHDSATTTITTPEDENTQRKNATPRRRSRRAASQKASETLNKMASLNDTTQIEDEDNKGTDNNDNFLDNIDIAIRSNDMISNMKRNMKRGSKMPNVNGTRNKKKVNRKKKAQSDDEDFVLIESDKDSESENNTSIVEDDYDNDMMIDDNLKEDLKSDQNNDNDFVIDEGATKTRKKRGRKPKDPTKINQPKRQKAMSKKQSIYVTKNRIIRALKELSSTRDKLERIYGLNKDKLLQLAKIKEGFESNLFDFPKSNISHDSKFYVSNEPACNKFQINDEMFVRKETNYTQINQETFETLFMYRKEPLDVIVGEFESSLQNRDKIEFPVFENDKRQGLIYNSGALITDIAWLNKESDTDNIEEPQHQYLAIALSQYMDNPSDPHLEMFDRENHISCIEIIEFTPETLKFVKRQTILHDFGDAWNLKWHEGYNSDKNIGLLTFIAQDGSFKALQIHNVEEKDSPVLLQCTKASISISLNDSNITCFDYISPTSIVCGFKNGYVAEFDIFDSNQIPSYYHKIHDTFIVSIVTTYSPFEPTTVSALAVDGYFHLFDPRDIFSTKCTVSRLRGNNIMPIVYAPQLSLLLFSDASNSIRALTAKASFAPHNVMSRESTVTSLGTAKFHPFFLTGTADGKVYIDNLSRKILTGIKNSNTIHKSLKLWGWDYDMQQKKYRLDHTYEVCRSVNGEINKIGIHPPGVSISSIKWNETIRGCKIYAFSNNAGLLTIEKLPLQ</sequence>
<dbReference type="PANTHER" id="PTHR15052">
    <property type="entry name" value="RNA POLYMERASE III TRANSCRIPTION INITIATION FACTOR COMPLEX SUBUNIT"/>
    <property type="match status" value="1"/>
</dbReference>
<evidence type="ECO:0000256" key="4">
    <source>
        <dbReference type="SAM" id="MobiDB-lite"/>
    </source>
</evidence>
<dbReference type="GO" id="GO:0006383">
    <property type="term" value="P:transcription by RNA polymerase III"/>
    <property type="evidence" value="ECO:0007669"/>
    <property type="project" value="TreeGrafter"/>
</dbReference>
<feature type="compositionally biased region" description="Basic residues" evidence="4">
    <location>
        <begin position="40"/>
        <end position="50"/>
    </location>
</feature>
<evidence type="ECO:0000256" key="2">
    <source>
        <dbReference type="ARBA" id="ARBA00023163"/>
    </source>
</evidence>
<dbReference type="InterPro" id="IPR011047">
    <property type="entry name" value="Quinoprotein_ADH-like_sf"/>
</dbReference>
<dbReference type="GO" id="GO:0000127">
    <property type="term" value="C:transcription factor TFIIIC complex"/>
    <property type="evidence" value="ECO:0007669"/>
    <property type="project" value="TreeGrafter"/>
</dbReference>
<feature type="region of interest" description="Disordered" evidence="4">
    <location>
        <begin position="13"/>
        <end position="84"/>
    </location>
</feature>